<dbReference type="PANTHER" id="PTHR43047">
    <property type="entry name" value="TWO-COMPONENT HISTIDINE PROTEIN KINASE"/>
    <property type="match status" value="1"/>
</dbReference>
<evidence type="ECO:0000256" key="5">
    <source>
        <dbReference type="ARBA" id="ARBA00022777"/>
    </source>
</evidence>
<dbReference type="PANTHER" id="PTHR43047:SF72">
    <property type="entry name" value="OSMOSENSING HISTIDINE PROTEIN KINASE SLN1"/>
    <property type="match status" value="1"/>
</dbReference>
<evidence type="ECO:0000256" key="6">
    <source>
        <dbReference type="PROSITE-ProRule" id="PRU00169"/>
    </source>
</evidence>
<keyword evidence="8" id="KW-0472">Membrane</keyword>
<dbReference type="SUPFAM" id="SSF47384">
    <property type="entry name" value="Homodimeric domain of signal transducing histidine kinase"/>
    <property type="match status" value="1"/>
</dbReference>
<dbReference type="GO" id="GO:0005886">
    <property type="term" value="C:plasma membrane"/>
    <property type="evidence" value="ECO:0007669"/>
    <property type="project" value="TreeGrafter"/>
</dbReference>
<dbReference type="VEuPathDB" id="AmoebaDB:FDP41_012599"/>
<proteinExistence type="predicted"/>
<feature type="compositionally biased region" description="Polar residues" evidence="7">
    <location>
        <begin position="233"/>
        <end position="251"/>
    </location>
</feature>
<feature type="compositionally biased region" description="Low complexity" evidence="7">
    <location>
        <begin position="1025"/>
        <end position="1045"/>
    </location>
</feature>
<dbReference type="PROSITE" id="PS50110">
    <property type="entry name" value="RESPONSE_REGULATORY"/>
    <property type="match status" value="1"/>
</dbReference>
<gene>
    <name evidence="11" type="ORF">FDP41_012599</name>
</gene>
<comment type="catalytic activity">
    <reaction evidence="1">
        <text>ATP + protein L-histidine = ADP + protein N-phospho-L-histidine.</text>
        <dbReference type="EC" id="2.7.13.3"/>
    </reaction>
</comment>
<dbReference type="CDD" id="cd17546">
    <property type="entry name" value="REC_hyHK_CKI1_RcsC-like"/>
    <property type="match status" value="1"/>
</dbReference>
<sequence>MPTNPPPTSSLHSIGEEKQHHPEEQSQLLLLQRNPSPHSVSTLNAFDSWPNTILTTSSSSSTTTNHHENNSQSSSLQSSFSNSSFSSSSSSSTKSVLSKDKDDKNDVKDVDHSMTQQHTCIRTSKFGYLPQGVSSLNSSSRNRGGHLTQGHQRCASEDVSSSHHMMMYHQHSNHHDVEHTTSTAIYSSNGGDDESTSLVTTTTTTTSDTKSKYNNNLVHGISSNMDHNDHPKTTSLNADTSQKNTSSCMNHSRTSLATTTNSTSTTTTTESDNHPSPTQSPPSMMESVVDDDSSNDPPSSKNTSISNTTTSTKTTNTMTKTTTSSPSTTQELGKSRAFSWTTKKGQSEESRLKFLKDTHVEERKKMNATTTSYMKKTINSNYHHQDRTPNTHTSSGFHEHHSSQQNQDFQRRLSECLPSIFTDWKRVIDFQSTCMLVLIILDYTFMIVETCVKKGWLNGAILTTLCVIGFMSVKWSFLRDLPHYVNVNDSSVWKSIGSLQDLPNSRMNISEKKKDESWVTWLSSYMPNRFSSTQLVFLNLVLFSSKFLLAESKSVVTPMSLFSIASIAGCKYRDSFIRNRKDFELQQHPSLKNDEDQTNELSKETSADLEAVLWSQVPFYYIALHYVCYMAYKTFQFFSSIEKPLTTGEIFRELLTFVIDYFPSVSMVLIFGGFVVFASVYISIEYKKLTDIAKKLSQALEVKNTFLSHVSHELRTPLLSSLGSIELLKETNLNNEQAGHLEVIQASNSVLLTLIEDIFLFIDLDRAPKNMTPMNTRKAYDDNPSIEHNSGTELTRFQEHSSAFSISKSIHTILDILQNYSSKFQIKIECYIDDSVKSLIVFANQTRLQQCMLNILTNAVKASKPNGVVELYCSKVEPQPQLSEKHLSSMNRDMKNVEWFEISIVDHGIGIPKDKQKAIFEPFQQLHNLNEAICPGTGLGLCTAKRIVDQMGGWIDLQSEPNIGSTFTLYLPFQVESIHVTTNEEKEQDAMTMNIQSGFSSGQTSGNESTTSELDRSSSTNLPFSQQQVSSSGGGDVSDSSESSSKNNNIPSTLKLSEINSPLHNAIQRQLQIQENYLEQFEKTQQIFNESPRPKSSNSKIIVAEDNSINRQVLLKLLSNLGFGQADAVCDGQELIEAFDVNKHKLILTDMHMPKKNGLEASQIIRQKYQDQVKIIMLTADALTDFSTEQYMRTVDAVLCKPCTKQKLKETIETFLK</sequence>
<dbReference type="RefSeq" id="XP_044566052.1">
    <property type="nucleotide sequence ID" value="XM_044703135.1"/>
</dbReference>
<dbReference type="Gene3D" id="3.40.50.2300">
    <property type="match status" value="1"/>
</dbReference>
<keyword evidence="8" id="KW-1133">Transmembrane helix</keyword>
<feature type="compositionally biased region" description="Basic and acidic residues" evidence="7">
    <location>
        <begin position="97"/>
        <end position="112"/>
    </location>
</feature>
<feature type="compositionally biased region" description="Basic and acidic residues" evidence="7">
    <location>
        <begin position="14"/>
        <end position="24"/>
    </location>
</feature>
<dbReference type="InterPro" id="IPR036097">
    <property type="entry name" value="HisK_dim/P_sf"/>
</dbReference>
<feature type="region of interest" description="Disordered" evidence="7">
    <location>
        <begin position="381"/>
        <end position="404"/>
    </location>
</feature>
<feature type="domain" description="Response regulatory" evidence="10">
    <location>
        <begin position="1100"/>
        <end position="1216"/>
    </location>
</feature>
<dbReference type="EMBL" id="VFQX01000015">
    <property type="protein sequence ID" value="KAF0981339.1"/>
    <property type="molecule type" value="Genomic_DNA"/>
</dbReference>
<keyword evidence="3 6" id="KW-0597">Phosphoprotein</keyword>
<feature type="transmembrane region" description="Helical" evidence="8">
    <location>
        <begin position="455"/>
        <end position="477"/>
    </location>
</feature>
<accession>A0A6A5C7U0</accession>
<feature type="domain" description="Histidine kinase" evidence="9">
    <location>
        <begin position="709"/>
        <end position="975"/>
    </location>
</feature>
<name>A0A6A5C7U0_NAEFO</name>
<dbReference type="SMART" id="SM00387">
    <property type="entry name" value="HATPase_c"/>
    <property type="match status" value="1"/>
</dbReference>
<feature type="region of interest" description="Disordered" evidence="7">
    <location>
        <begin position="132"/>
        <end position="159"/>
    </location>
</feature>
<comment type="caution">
    <text evidence="11">The sequence shown here is derived from an EMBL/GenBank/DDBJ whole genome shotgun (WGS) entry which is preliminary data.</text>
</comment>
<evidence type="ECO:0000256" key="7">
    <source>
        <dbReference type="SAM" id="MobiDB-lite"/>
    </source>
</evidence>
<evidence type="ECO:0000256" key="8">
    <source>
        <dbReference type="SAM" id="Phobius"/>
    </source>
</evidence>
<dbReference type="InterPro" id="IPR005467">
    <property type="entry name" value="His_kinase_dom"/>
</dbReference>
<dbReference type="SMART" id="SM00448">
    <property type="entry name" value="REC"/>
    <property type="match status" value="1"/>
</dbReference>
<feature type="region of interest" description="Disordered" evidence="7">
    <location>
        <begin position="56"/>
        <end position="116"/>
    </location>
</feature>
<evidence type="ECO:0000256" key="1">
    <source>
        <dbReference type="ARBA" id="ARBA00000085"/>
    </source>
</evidence>
<feature type="compositionally biased region" description="Low complexity" evidence="7">
    <location>
        <begin position="56"/>
        <end position="96"/>
    </location>
</feature>
<organism evidence="11 12">
    <name type="scientific">Naegleria fowleri</name>
    <name type="common">Brain eating amoeba</name>
    <dbReference type="NCBI Taxonomy" id="5763"/>
    <lineage>
        <taxon>Eukaryota</taxon>
        <taxon>Discoba</taxon>
        <taxon>Heterolobosea</taxon>
        <taxon>Tetramitia</taxon>
        <taxon>Eutetramitia</taxon>
        <taxon>Vahlkampfiidae</taxon>
        <taxon>Naegleria</taxon>
    </lineage>
</organism>
<evidence type="ECO:0000256" key="4">
    <source>
        <dbReference type="ARBA" id="ARBA00022679"/>
    </source>
</evidence>
<dbReference type="InterPro" id="IPR001789">
    <property type="entry name" value="Sig_transdc_resp-reg_receiver"/>
</dbReference>
<evidence type="ECO:0000313" key="11">
    <source>
        <dbReference type="EMBL" id="KAF0981339.1"/>
    </source>
</evidence>
<evidence type="ECO:0000259" key="10">
    <source>
        <dbReference type="PROSITE" id="PS50110"/>
    </source>
</evidence>
<feature type="region of interest" description="Disordered" evidence="7">
    <location>
        <begin position="1"/>
        <end position="26"/>
    </location>
</feature>
<dbReference type="PRINTS" id="PR00344">
    <property type="entry name" value="BCTRLSENSOR"/>
</dbReference>
<dbReference type="Gene3D" id="1.10.287.130">
    <property type="match status" value="1"/>
</dbReference>
<dbReference type="AlphaFoldDB" id="A0A6A5C7U0"/>
<dbReference type="InterPro" id="IPR011006">
    <property type="entry name" value="CheY-like_superfamily"/>
</dbReference>
<dbReference type="VEuPathDB" id="AmoebaDB:NfTy_024250"/>
<feature type="compositionally biased region" description="Low complexity" evidence="7">
    <location>
        <begin position="252"/>
        <end position="270"/>
    </location>
</feature>
<feature type="compositionally biased region" description="Low complexity" evidence="7">
    <location>
        <begin position="295"/>
        <end position="329"/>
    </location>
</feature>
<dbReference type="InterPro" id="IPR004358">
    <property type="entry name" value="Sig_transdc_His_kin-like_C"/>
</dbReference>
<feature type="region of interest" description="Disordered" evidence="7">
    <location>
        <begin position="183"/>
        <end position="344"/>
    </location>
</feature>
<dbReference type="InterPro" id="IPR003661">
    <property type="entry name" value="HisK_dim/P_dom"/>
</dbReference>
<dbReference type="InterPro" id="IPR036890">
    <property type="entry name" value="HATPase_C_sf"/>
</dbReference>
<feature type="transmembrane region" description="Helical" evidence="8">
    <location>
        <begin position="661"/>
        <end position="684"/>
    </location>
</feature>
<keyword evidence="5" id="KW-0418">Kinase</keyword>
<feature type="compositionally biased region" description="Polar residues" evidence="7">
    <location>
        <begin position="212"/>
        <end position="225"/>
    </location>
</feature>
<dbReference type="InterPro" id="IPR003594">
    <property type="entry name" value="HATPase_dom"/>
</dbReference>
<dbReference type="GO" id="GO:0000155">
    <property type="term" value="F:phosphorelay sensor kinase activity"/>
    <property type="evidence" value="ECO:0007669"/>
    <property type="project" value="InterPro"/>
</dbReference>
<reference evidence="11 12" key="1">
    <citation type="journal article" date="2019" name="Sci. Rep.">
        <title>Nanopore sequencing improves the draft genome of the human pathogenic amoeba Naegleria fowleri.</title>
        <authorList>
            <person name="Liechti N."/>
            <person name="Schurch N."/>
            <person name="Bruggmann R."/>
            <person name="Wittwer M."/>
        </authorList>
    </citation>
    <scope>NUCLEOTIDE SEQUENCE [LARGE SCALE GENOMIC DNA]</scope>
    <source>
        <strain evidence="11 12">ATCC 30894</strain>
    </source>
</reference>
<dbReference type="GeneID" id="68119814"/>
<dbReference type="VEuPathDB" id="AmoebaDB:NF0129870"/>
<dbReference type="Gene3D" id="3.30.565.10">
    <property type="entry name" value="Histidine kinase-like ATPase, C-terminal domain"/>
    <property type="match status" value="1"/>
</dbReference>
<dbReference type="SUPFAM" id="SSF55874">
    <property type="entry name" value="ATPase domain of HSP90 chaperone/DNA topoisomerase II/histidine kinase"/>
    <property type="match status" value="1"/>
</dbReference>
<dbReference type="CDD" id="cd00082">
    <property type="entry name" value="HisKA"/>
    <property type="match status" value="1"/>
</dbReference>
<keyword evidence="12" id="KW-1185">Reference proteome</keyword>
<dbReference type="SMART" id="SM00388">
    <property type="entry name" value="HisKA"/>
    <property type="match status" value="1"/>
</dbReference>
<dbReference type="Pfam" id="PF00512">
    <property type="entry name" value="HisKA"/>
    <property type="match status" value="1"/>
</dbReference>
<dbReference type="Pfam" id="PF00072">
    <property type="entry name" value="Response_reg"/>
    <property type="match status" value="1"/>
</dbReference>
<feature type="region of interest" description="Disordered" evidence="7">
    <location>
        <begin position="996"/>
        <end position="1053"/>
    </location>
</feature>
<dbReference type="OrthoDB" id="10266508at2759"/>
<evidence type="ECO:0000259" key="9">
    <source>
        <dbReference type="PROSITE" id="PS50109"/>
    </source>
</evidence>
<feature type="modified residue" description="4-aspartylphosphate" evidence="6">
    <location>
        <position position="1150"/>
    </location>
</feature>
<feature type="compositionally biased region" description="Low complexity" evidence="7">
    <location>
        <begin position="196"/>
        <end position="208"/>
    </location>
</feature>
<evidence type="ECO:0000313" key="12">
    <source>
        <dbReference type="Proteomes" id="UP000444721"/>
    </source>
</evidence>
<keyword evidence="8" id="KW-0812">Transmembrane</keyword>
<evidence type="ECO:0000256" key="3">
    <source>
        <dbReference type="ARBA" id="ARBA00022553"/>
    </source>
</evidence>
<evidence type="ECO:0000256" key="2">
    <source>
        <dbReference type="ARBA" id="ARBA00012438"/>
    </source>
</evidence>
<protein>
    <recommendedName>
        <fullName evidence="2">histidine kinase</fullName>
        <ecNumber evidence="2">2.7.13.3</ecNumber>
    </recommendedName>
</protein>
<dbReference type="EC" id="2.7.13.3" evidence="2"/>
<dbReference type="GO" id="GO:0009927">
    <property type="term" value="F:histidine phosphotransfer kinase activity"/>
    <property type="evidence" value="ECO:0007669"/>
    <property type="project" value="TreeGrafter"/>
</dbReference>
<feature type="transmembrane region" description="Helical" evidence="8">
    <location>
        <begin position="611"/>
        <end position="632"/>
    </location>
</feature>
<feature type="transmembrane region" description="Helical" evidence="8">
    <location>
        <begin position="430"/>
        <end position="448"/>
    </location>
</feature>
<dbReference type="Proteomes" id="UP000444721">
    <property type="component" value="Unassembled WGS sequence"/>
</dbReference>
<dbReference type="Pfam" id="PF02518">
    <property type="entry name" value="HATPase_c"/>
    <property type="match status" value="1"/>
</dbReference>
<dbReference type="SUPFAM" id="SSF52172">
    <property type="entry name" value="CheY-like"/>
    <property type="match status" value="1"/>
</dbReference>
<dbReference type="PROSITE" id="PS50109">
    <property type="entry name" value="HIS_KIN"/>
    <property type="match status" value="1"/>
</dbReference>
<keyword evidence="4" id="KW-0808">Transferase</keyword>
<feature type="compositionally biased region" description="Polar residues" evidence="7">
    <location>
        <begin position="996"/>
        <end position="1024"/>
    </location>
</feature>